<organism evidence="5 6">
    <name type="scientific">Goodfellowiella coeruleoviolacea</name>
    <dbReference type="NCBI Taxonomy" id="334858"/>
    <lineage>
        <taxon>Bacteria</taxon>
        <taxon>Bacillati</taxon>
        <taxon>Actinomycetota</taxon>
        <taxon>Actinomycetes</taxon>
        <taxon>Pseudonocardiales</taxon>
        <taxon>Pseudonocardiaceae</taxon>
        <taxon>Goodfellowiella</taxon>
    </lineage>
</organism>
<dbReference type="PANTHER" id="PTHR12526:SF636">
    <property type="entry name" value="BLL3647 PROTEIN"/>
    <property type="match status" value="1"/>
</dbReference>
<dbReference type="GO" id="GO:0016757">
    <property type="term" value="F:glycosyltransferase activity"/>
    <property type="evidence" value="ECO:0007669"/>
    <property type="project" value="TreeGrafter"/>
</dbReference>
<dbReference type="InterPro" id="IPR022622">
    <property type="entry name" value="DUF3492"/>
</dbReference>
<feature type="domain" description="DUF3492" evidence="4">
    <location>
        <begin position="1"/>
        <end position="94"/>
    </location>
</feature>
<feature type="region of interest" description="Disordered" evidence="2">
    <location>
        <begin position="102"/>
        <end position="173"/>
    </location>
</feature>
<dbReference type="InterPro" id="IPR001296">
    <property type="entry name" value="Glyco_trans_1"/>
</dbReference>
<evidence type="ECO:0000256" key="1">
    <source>
        <dbReference type="ARBA" id="ARBA00022679"/>
    </source>
</evidence>
<proteinExistence type="predicted"/>
<keyword evidence="6" id="KW-1185">Reference proteome</keyword>
<feature type="compositionally biased region" description="Low complexity" evidence="2">
    <location>
        <begin position="254"/>
        <end position="286"/>
    </location>
</feature>
<dbReference type="Pfam" id="PF11997">
    <property type="entry name" value="DUF3492"/>
    <property type="match status" value="2"/>
</dbReference>
<comment type="caution">
    <text evidence="5">The sequence shown here is derived from an EMBL/GenBank/DDBJ whole genome shotgun (WGS) entry which is preliminary data.</text>
</comment>
<dbReference type="EMBL" id="JAMTCK010000005">
    <property type="protein sequence ID" value="MCP2165537.1"/>
    <property type="molecule type" value="Genomic_DNA"/>
</dbReference>
<dbReference type="PANTHER" id="PTHR12526">
    <property type="entry name" value="GLYCOSYLTRANSFERASE"/>
    <property type="match status" value="1"/>
</dbReference>
<name>A0AAE3GDY9_9PSEU</name>
<evidence type="ECO:0000313" key="6">
    <source>
        <dbReference type="Proteomes" id="UP001206128"/>
    </source>
</evidence>
<evidence type="ECO:0000256" key="2">
    <source>
        <dbReference type="SAM" id="MobiDB-lite"/>
    </source>
</evidence>
<dbReference type="SUPFAM" id="SSF53756">
    <property type="entry name" value="UDP-Glycosyltransferase/glycogen phosphorylase"/>
    <property type="match status" value="1"/>
</dbReference>
<dbReference type="RefSeq" id="WP_253770446.1">
    <property type="nucleotide sequence ID" value="NZ_JAMTCK010000005.1"/>
</dbReference>
<evidence type="ECO:0000313" key="5">
    <source>
        <dbReference type="EMBL" id="MCP2165537.1"/>
    </source>
</evidence>
<dbReference type="NCBIfam" id="NF038011">
    <property type="entry name" value="PelF"/>
    <property type="match status" value="1"/>
</dbReference>
<dbReference type="Gene3D" id="3.40.50.2000">
    <property type="entry name" value="Glycogen Phosphorylase B"/>
    <property type="match status" value="2"/>
</dbReference>
<gene>
    <name evidence="5" type="ORF">LX83_002395</name>
</gene>
<dbReference type="InterPro" id="IPR047691">
    <property type="entry name" value="PelF-like"/>
</dbReference>
<evidence type="ECO:0000259" key="3">
    <source>
        <dbReference type="Pfam" id="PF00534"/>
    </source>
</evidence>
<feature type="domain" description="DUF3492" evidence="4">
    <location>
        <begin position="319"/>
        <end position="438"/>
    </location>
</feature>
<reference evidence="5" key="1">
    <citation type="submission" date="2022-06" db="EMBL/GenBank/DDBJ databases">
        <title>Genomic Encyclopedia of Archaeal and Bacterial Type Strains, Phase II (KMG-II): from individual species to whole genera.</title>
        <authorList>
            <person name="Goeker M."/>
        </authorList>
    </citation>
    <scope>NUCLEOTIDE SEQUENCE</scope>
    <source>
        <strain evidence="5">DSM 43935</strain>
    </source>
</reference>
<feature type="region of interest" description="Disordered" evidence="2">
    <location>
        <begin position="222"/>
        <end position="318"/>
    </location>
</feature>
<keyword evidence="1" id="KW-0808">Transferase</keyword>
<sequence length="648" mass="68527">MRIALMTEGTYPHSFGGVSVWCDQLVRGMGTHQFEVVALVGGAAERVTWELPANVCSVVAVPLWDESQRRRRPGRAARQRFQVLARQLFDVLLADPDQVATGAAGRPSFRSTPHPHPSQGGDPGSSLSAPAAENRVPARPVDNSDACGQPRPDRVNGRAVGGNRASESAAVAPEGSVVARFGAVLRALFDYAQDEDLDASLRGADVVRALLDAWQARAARHRDQAASWRGTAAQHPGPAGPGPASPGAAGAGPAGAVPAGAGPASAAQPSAAQPGVDLPGVDLPGGEVPGGEVPGGRLASGQGAGGEPAGPGTPHGAKDMTVLDALTVLRLIGHSLRPLNHPPVRADVAHCVANGLAVLPALAAKWAHGTPVLLTEHGIYLRERYLSYRNDTAYRWPVKLMHLAFLRNLCALAYREAASITPGNVYNQRWEERLGADNQIIRTVYNGVSPADFPPLEHEPELPTISWVGRIDPIKDLETLLRAFVLVHQQIPEARLRMFGSAPKGGQHYLDRCRELANRLGIGGAATFEGRIELIRDAYAAGHVVALSSISEGFPYSVIEAMTCGRACVATDVGGVSEAVGETGLVVPPRDPEAMAEAFLVLLRDNELRRQLGKAARERALEYFTVDRAVGTFEQIYAMLAGQHGGAR</sequence>
<dbReference type="Pfam" id="PF00534">
    <property type="entry name" value="Glycos_transf_1"/>
    <property type="match status" value="1"/>
</dbReference>
<feature type="domain" description="Glycosyl transferase family 1" evidence="3">
    <location>
        <begin position="453"/>
        <end position="619"/>
    </location>
</feature>
<accession>A0AAE3GDY9</accession>
<evidence type="ECO:0000259" key="4">
    <source>
        <dbReference type="Pfam" id="PF11997"/>
    </source>
</evidence>
<dbReference type="AlphaFoldDB" id="A0AAE3GDY9"/>
<dbReference type="Proteomes" id="UP001206128">
    <property type="component" value="Unassembled WGS sequence"/>
</dbReference>
<protein>
    <submittedName>
        <fullName evidence="5">Glycosyltransferase involved in cell wall bisynthesis</fullName>
    </submittedName>
</protein>